<keyword evidence="5 9" id="KW-0378">Hydrolase</keyword>
<evidence type="ECO:0000256" key="4">
    <source>
        <dbReference type="ARBA" id="ARBA00022741"/>
    </source>
</evidence>
<dbReference type="PROSITE" id="PS51194">
    <property type="entry name" value="HELICASE_CTER"/>
    <property type="match status" value="1"/>
</dbReference>
<dbReference type="Pfam" id="PF00271">
    <property type="entry name" value="Helicase_C"/>
    <property type="match status" value="1"/>
</dbReference>
<dbReference type="AlphaFoldDB" id="A0A8J6K043"/>
<dbReference type="EMBL" id="WNTK01000013">
    <property type="protein sequence ID" value="KAG9474441.1"/>
    <property type="molecule type" value="Genomic_DNA"/>
</dbReference>
<dbReference type="SMART" id="SM00490">
    <property type="entry name" value="HELICc"/>
    <property type="match status" value="1"/>
</dbReference>
<dbReference type="PANTHER" id="PTHR47958">
    <property type="entry name" value="ATP-DEPENDENT RNA HELICASE DBP3"/>
    <property type="match status" value="1"/>
</dbReference>
<dbReference type="InterPro" id="IPR001650">
    <property type="entry name" value="Helicase_C-like"/>
</dbReference>
<keyword evidence="6 9" id="KW-0347">Helicase</keyword>
<dbReference type="OrthoDB" id="196131at2759"/>
<dbReference type="FunFam" id="3.40.50.300:FF:000524">
    <property type="entry name" value="ATP-dependent RNA helicase DDX42"/>
    <property type="match status" value="1"/>
</dbReference>
<feature type="domain" description="Helicase C-terminal" evidence="12">
    <location>
        <begin position="122"/>
        <end position="267"/>
    </location>
</feature>
<evidence type="ECO:0000256" key="9">
    <source>
        <dbReference type="RuleBase" id="RU000492"/>
    </source>
</evidence>
<feature type="region of interest" description="Disordered" evidence="10">
    <location>
        <begin position="394"/>
        <end position="584"/>
    </location>
</feature>
<sequence length="584" mass="64046">MWEQAKALQEGAEIVVCTPGRLIDHVKKKATNLQRVSYLVFDEADRMFDMGFEYQVRSIANHVRPDRQTLLFSATFRKKIEKLARDILIDPIRVVQGDIGEANEDITQVVEILPSGPDKWSWLTRRLVEFTSAGSVLLFVTKKANAEELANNLRVEDHPLGLLHGDMDQSERNKVITDYKKKNIPVLVATDVAARGLDIPSIKTVINYDVARDIDTHTHRIGRTGRAGEKGVAYTLLTPKDSNFAGDLVRNLEGANQYVSKELLDLAMQNAWFRKSRFKAGKGKKLNVGGGGLGYRERPGLGAETSERGISGSVMSNYEAFKPSGGAMGDRLSAMKAAFQSQYKNHFVAASLSTQKTGTSSINSGAWTSAGSLSSVPSSSPQTQSALSEALLPPTRAMPGFTSSGTLSSIPPTAYPPMGNPSYPAASHYGSKEGSSSSSSSSSSRESSGNRDRYTEGKGRHGDSQRHGDGHRHSDRDGHRHGEGHRHSGSSRHNESRNGSEGRRDGDGRRESSRDGEGRRDRDRDDSRRDSLGDSRREGSREGESRRESSRDADSRKEGSRDDGKGETFAVPDPPKRKKSRWDS</sequence>
<dbReference type="Proteomes" id="UP000770717">
    <property type="component" value="Unassembled WGS sequence"/>
</dbReference>
<keyword evidence="7 9" id="KW-0067">ATP-binding</keyword>
<evidence type="ECO:0000256" key="6">
    <source>
        <dbReference type="ARBA" id="ARBA00022806"/>
    </source>
</evidence>
<evidence type="ECO:0000256" key="1">
    <source>
        <dbReference type="ARBA" id="ARBA00004123"/>
    </source>
</evidence>
<dbReference type="InterPro" id="IPR027417">
    <property type="entry name" value="P-loop_NTPase"/>
</dbReference>
<dbReference type="EC" id="3.6.4.13" evidence="2"/>
<comment type="similarity">
    <text evidence="9">Belongs to the DEAD box helicase family.</text>
</comment>
<dbReference type="PROSITE" id="PS00039">
    <property type="entry name" value="DEAD_ATP_HELICASE"/>
    <property type="match status" value="1"/>
</dbReference>
<feature type="compositionally biased region" description="Polar residues" evidence="10">
    <location>
        <begin position="401"/>
        <end position="411"/>
    </location>
</feature>
<evidence type="ECO:0000259" key="12">
    <source>
        <dbReference type="PROSITE" id="PS51194"/>
    </source>
</evidence>
<dbReference type="GO" id="GO:0003724">
    <property type="term" value="F:RNA helicase activity"/>
    <property type="evidence" value="ECO:0007669"/>
    <property type="project" value="UniProtKB-EC"/>
</dbReference>
<dbReference type="Pfam" id="PF00270">
    <property type="entry name" value="DEAD"/>
    <property type="match status" value="1"/>
</dbReference>
<feature type="domain" description="Helicase ATP-binding" evidence="11">
    <location>
        <begin position="1"/>
        <end position="94"/>
    </location>
</feature>
<feature type="compositionally biased region" description="Low complexity" evidence="10">
    <location>
        <begin position="432"/>
        <end position="447"/>
    </location>
</feature>
<dbReference type="Gene3D" id="3.40.50.300">
    <property type="entry name" value="P-loop containing nucleotide triphosphate hydrolases"/>
    <property type="match status" value="2"/>
</dbReference>
<evidence type="ECO:0000256" key="2">
    <source>
        <dbReference type="ARBA" id="ARBA00012552"/>
    </source>
</evidence>
<gene>
    <name evidence="13" type="ORF">GDO78_004640</name>
</gene>
<feature type="compositionally biased region" description="Basic and acidic residues" evidence="10">
    <location>
        <begin position="492"/>
        <end position="566"/>
    </location>
</feature>
<dbReference type="GO" id="GO:0016787">
    <property type="term" value="F:hydrolase activity"/>
    <property type="evidence" value="ECO:0007669"/>
    <property type="project" value="UniProtKB-KW"/>
</dbReference>
<protein>
    <recommendedName>
        <fullName evidence="2">RNA helicase</fullName>
        <ecNumber evidence="2">3.6.4.13</ecNumber>
    </recommendedName>
</protein>
<evidence type="ECO:0000313" key="14">
    <source>
        <dbReference type="Proteomes" id="UP000770717"/>
    </source>
</evidence>
<evidence type="ECO:0000256" key="7">
    <source>
        <dbReference type="ARBA" id="ARBA00022840"/>
    </source>
</evidence>
<evidence type="ECO:0000259" key="11">
    <source>
        <dbReference type="PROSITE" id="PS51192"/>
    </source>
</evidence>
<comment type="caution">
    <text evidence="13">The sequence shown here is derived from an EMBL/GenBank/DDBJ whole genome shotgun (WGS) entry which is preliminary data.</text>
</comment>
<keyword evidence="3" id="KW-0963">Cytoplasm</keyword>
<dbReference type="InterPro" id="IPR000629">
    <property type="entry name" value="RNA-helicase_DEAD-box_CS"/>
</dbReference>
<reference evidence="13" key="1">
    <citation type="thesis" date="2020" institute="ProQuest LLC" country="789 East Eisenhower Parkway, Ann Arbor, MI, USA">
        <title>Comparative Genomics and Chromosome Evolution.</title>
        <authorList>
            <person name="Mudd A.B."/>
        </authorList>
    </citation>
    <scope>NUCLEOTIDE SEQUENCE</scope>
    <source>
        <strain evidence="13">HN-11 Male</strain>
        <tissue evidence="13">Kidney and liver</tissue>
    </source>
</reference>
<dbReference type="SUPFAM" id="SSF52540">
    <property type="entry name" value="P-loop containing nucleoside triphosphate hydrolases"/>
    <property type="match status" value="1"/>
</dbReference>
<dbReference type="InterPro" id="IPR014001">
    <property type="entry name" value="Helicase_ATP-bd"/>
</dbReference>
<dbReference type="GO" id="GO:0005634">
    <property type="term" value="C:nucleus"/>
    <property type="evidence" value="ECO:0007669"/>
    <property type="project" value="UniProtKB-SubCell"/>
</dbReference>
<keyword evidence="8" id="KW-0539">Nucleus</keyword>
<dbReference type="PROSITE" id="PS51192">
    <property type="entry name" value="HELICASE_ATP_BIND_1"/>
    <property type="match status" value="1"/>
</dbReference>
<keyword evidence="4 9" id="KW-0547">Nucleotide-binding</keyword>
<comment type="subcellular location">
    <subcellularLocation>
        <location evidence="1">Nucleus</location>
    </subcellularLocation>
</comment>
<dbReference type="GO" id="GO:0003676">
    <property type="term" value="F:nucleic acid binding"/>
    <property type="evidence" value="ECO:0007669"/>
    <property type="project" value="InterPro"/>
</dbReference>
<accession>A0A8J6K043</accession>
<feature type="compositionally biased region" description="Basic and acidic residues" evidence="10">
    <location>
        <begin position="448"/>
        <end position="481"/>
    </location>
</feature>
<evidence type="ECO:0000313" key="13">
    <source>
        <dbReference type="EMBL" id="KAG9474441.1"/>
    </source>
</evidence>
<name>A0A8J6K043_ELECQ</name>
<keyword evidence="14" id="KW-1185">Reference proteome</keyword>
<organism evidence="13 14">
    <name type="scientific">Eleutherodactylus coqui</name>
    <name type="common">Puerto Rican coqui</name>
    <dbReference type="NCBI Taxonomy" id="57060"/>
    <lineage>
        <taxon>Eukaryota</taxon>
        <taxon>Metazoa</taxon>
        <taxon>Chordata</taxon>
        <taxon>Craniata</taxon>
        <taxon>Vertebrata</taxon>
        <taxon>Euteleostomi</taxon>
        <taxon>Amphibia</taxon>
        <taxon>Batrachia</taxon>
        <taxon>Anura</taxon>
        <taxon>Neobatrachia</taxon>
        <taxon>Hyloidea</taxon>
        <taxon>Eleutherodactylidae</taxon>
        <taxon>Eleutherodactylinae</taxon>
        <taxon>Eleutherodactylus</taxon>
        <taxon>Eleutherodactylus</taxon>
    </lineage>
</organism>
<dbReference type="InterPro" id="IPR011545">
    <property type="entry name" value="DEAD/DEAH_box_helicase_dom"/>
</dbReference>
<evidence type="ECO:0000256" key="10">
    <source>
        <dbReference type="SAM" id="MobiDB-lite"/>
    </source>
</evidence>
<evidence type="ECO:0000256" key="5">
    <source>
        <dbReference type="ARBA" id="ARBA00022801"/>
    </source>
</evidence>
<evidence type="ECO:0000256" key="8">
    <source>
        <dbReference type="ARBA" id="ARBA00023242"/>
    </source>
</evidence>
<dbReference type="GO" id="GO:0005524">
    <property type="term" value="F:ATP binding"/>
    <property type="evidence" value="ECO:0007669"/>
    <property type="project" value="UniProtKB-KW"/>
</dbReference>
<dbReference type="CDD" id="cd18787">
    <property type="entry name" value="SF2_C_DEAD"/>
    <property type="match status" value="1"/>
</dbReference>
<evidence type="ECO:0000256" key="3">
    <source>
        <dbReference type="ARBA" id="ARBA00022490"/>
    </source>
</evidence>
<proteinExistence type="inferred from homology"/>